<feature type="region of interest" description="Disordered" evidence="1">
    <location>
        <begin position="77"/>
        <end position="99"/>
    </location>
</feature>
<accession>A0AAV1SNJ5</accession>
<gene>
    <name evidence="2" type="ORF">DCAF_LOCUS25785</name>
</gene>
<proteinExistence type="predicted"/>
<evidence type="ECO:0000256" key="1">
    <source>
        <dbReference type="SAM" id="MobiDB-lite"/>
    </source>
</evidence>
<feature type="compositionally biased region" description="Polar residues" evidence="1">
    <location>
        <begin position="81"/>
        <end position="99"/>
    </location>
</feature>
<name>A0AAV1SNJ5_9ROSI</name>
<sequence>MVSNAELSSKFESFSKNFGTFWKQFKEYKQKVGSMGATLEKAVSMESTLDEIKIALKNLTTSDKGKIFAETAPSQAVDHLNPSSTPATMQPHVASTSLL</sequence>
<comment type="caution">
    <text evidence="2">The sequence shown here is derived from an EMBL/GenBank/DDBJ whole genome shotgun (WGS) entry which is preliminary data.</text>
</comment>
<reference evidence="2 3" key="1">
    <citation type="submission" date="2024-01" db="EMBL/GenBank/DDBJ databases">
        <authorList>
            <person name="Waweru B."/>
        </authorList>
    </citation>
    <scope>NUCLEOTIDE SEQUENCE [LARGE SCALE GENOMIC DNA]</scope>
</reference>
<protein>
    <submittedName>
        <fullName evidence="2">Uncharacterized protein</fullName>
    </submittedName>
</protein>
<dbReference type="EMBL" id="CAWUPB010001195">
    <property type="protein sequence ID" value="CAK7355525.1"/>
    <property type="molecule type" value="Genomic_DNA"/>
</dbReference>
<evidence type="ECO:0000313" key="3">
    <source>
        <dbReference type="Proteomes" id="UP001314170"/>
    </source>
</evidence>
<keyword evidence="3" id="KW-1185">Reference proteome</keyword>
<dbReference type="AlphaFoldDB" id="A0AAV1SNJ5"/>
<evidence type="ECO:0000313" key="2">
    <source>
        <dbReference type="EMBL" id="CAK7355525.1"/>
    </source>
</evidence>
<dbReference type="Proteomes" id="UP001314170">
    <property type="component" value="Unassembled WGS sequence"/>
</dbReference>
<organism evidence="2 3">
    <name type="scientific">Dovyalis caffra</name>
    <dbReference type="NCBI Taxonomy" id="77055"/>
    <lineage>
        <taxon>Eukaryota</taxon>
        <taxon>Viridiplantae</taxon>
        <taxon>Streptophyta</taxon>
        <taxon>Embryophyta</taxon>
        <taxon>Tracheophyta</taxon>
        <taxon>Spermatophyta</taxon>
        <taxon>Magnoliopsida</taxon>
        <taxon>eudicotyledons</taxon>
        <taxon>Gunneridae</taxon>
        <taxon>Pentapetalae</taxon>
        <taxon>rosids</taxon>
        <taxon>fabids</taxon>
        <taxon>Malpighiales</taxon>
        <taxon>Salicaceae</taxon>
        <taxon>Flacourtieae</taxon>
        <taxon>Dovyalis</taxon>
    </lineage>
</organism>